<dbReference type="EMBL" id="ATLK01000001">
    <property type="protein sequence ID" value="KFF31168.1"/>
    <property type="molecule type" value="Genomic_DNA"/>
</dbReference>
<gene>
    <name evidence="2" type="ORF">BBOMB_0502</name>
</gene>
<dbReference type="Proteomes" id="UP000028730">
    <property type="component" value="Unassembled WGS sequence"/>
</dbReference>
<name>A0A080N2G2_9BIFI</name>
<feature type="compositionally biased region" description="Polar residues" evidence="1">
    <location>
        <begin position="61"/>
        <end position="76"/>
    </location>
</feature>
<evidence type="ECO:0000313" key="3">
    <source>
        <dbReference type="Proteomes" id="UP000028730"/>
    </source>
</evidence>
<evidence type="ECO:0000256" key="1">
    <source>
        <dbReference type="SAM" id="MobiDB-lite"/>
    </source>
</evidence>
<dbReference type="AlphaFoldDB" id="A0A080N2G2"/>
<sequence>MKPHRPVFETTVLLAEYTGRCPQTNPTRLGQPNEPRLSPLQAHGKAGRRSRSCAKSPQEARINTSLNSQRYVKTNG</sequence>
<keyword evidence="3" id="KW-1185">Reference proteome</keyword>
<organism evidence="2 3">
    <name type="scientific">Bifidobacterium bombi DSM 19703</name>
    <dbReference type="NCBI Taxonomy" id="1341695"/>
    <lineage>
        <taxon>Bacteria</taxon>
        <taxon>Bacillati</taxon>
        <taxon>Actinomycetota</taxon>
        <taxon>Actinomycetes</taxon>
        <taxon>Bifidobacteriales</taxon>
        <taxon>Bifidobacteriaceae</taxon>
        <taxon>Bifidobacterium</taxon>
    </lineage>
</organism>
<protein>
    <submittedName>
        <fullName evidence="2">Uncharacterized protein</fullName>
    </submittedName>
</protein>
<evidence type="ECO:0000313" key="2">
    <source>
        <dbReference type="EMBL" id="KFF31168.1"/>
    </source>
</evidence>
<dbReference type="STRING" id="1341695.BBOMB_0502"/>
<reference evidence="2 3" key="1">
    <citation type="journal article" date="2014" name="Appl. Environ. Microbiol.">
        <title>Genomic encyclopedia of type strains of the genus Bifidobacterium.</title>
        <authorList>
            <person name="Milani C."/>
            <person name="Lugli G.A."/>
            <person name="Duranti S."/>
            <person name="Turroni F."/>
            <person name="Bottacini F."/>
            <person name="Mangifesta M."/>
            <person name="Sanchez B."/>
            <person name="Viappiani A."/>
            <person name="Mancabelli L."/>
            <person name="Taminiau B."/>
            <person name="Delcenserie V."/>
            <person name="Barrangou R."/>
            <person name="Margolles A."/>
            <person name="van Sinderen D."/>
            <person name="Ventura M."/>
        </authorList>
    </citation>
    <scope>NUCLEOTIDE SEQUENCE [LARGE SCALE GENOMIC DNA]</scope>
    <source>
        <strain evidence="2 3">DSM 19703</strain>
    </source>
</reference>
<comment type="caution">
    <text evidence="2">The sequence shown here is derived from an EMBL/GenBank/DDBJ whole genome shotgun (WGS) entry which is preliminary data.</text>
</comment>
<proteinExistence type="predicted"/>
<accession>A0A080N2G2</accession>
<feature type="compositionally biased region" description="Polar residues" evidence="1">
    <location>
        <begin position="21"/>
        <end position="30"/>
    </location>
</feature>
<feature type="region of interest" description="Disordered" evidence="1">
    <location>
        <begin position="20"/>
        <end position="76"/>
    </location>
</feature>